<feature type="transmembrane region" description="Helical" evidence="2">
    <location>
        <begin position="39"/>
        <end position="60"/>
    </location>
</feature>
<evidence type="ECO:0000313" key="4">
    <source>
        <dbReference type="Proteomes" id="UP000198341"/>
    </source>
</evidence>
<keyword evidence="2" id="KW-0472">Membrane</keyword>
<dbReference type="Proteomes" id="UP000198341">
    <property type="component" value="Chromosome 9"/>
</dbReference>
<dbReference type="EMBL" id="FO082270">
    <property type="protein sequence ID" value="CCO66460.1"/>
    <property type="molecule type" value="Genomic_DNA"/>
</dbReference>
<sequence>MNTTHTREEEEEEEEEEENNNRKNMGPRSRSRPRPPRPYLSFFFFLITCQSSIIATILVVNGDLHRGDIVPTSSRMHLKSSKQRTQWMDVLEKHCPSFGRNKMVAYRVEKPTSHSLMTTTEGEEEGKEQSSNEIKIQFAFDNERHFTVWMPLRFSSSVSPPRTTTTKGKEKKIPMITFTFTHHAGYIVNVKSESSFIERKGAKKQLHQQHYEALAEEWSSTLARRSEWPKHVLLKYEFIEKESVDVNKGLGVLMSFMLLVFVASVSRVKMDEDDSGEDGDSNSKQKGGYEDEAPNVIVGANTSEELVRRQARRASDFI</sequence>
<dbReference type="PANTHER" id="PTHR36768:SF1">
    <property type="entry name" value="ATP-DEPENDENT HELICASE_DEOXYRIBONUCLEASE SUBUNIT B"/>
    <property type="match status" value="1"/>
</dbReference>
<proteinExistence type="predicted"/>
<reference evidence="3 4" key="1">
    <citation type="submission" date="2011-10" db="EMBL/GenBank/DDBJ databases">
        <authorList>
            <person name="Genoscope - CEA"/>
        </authorList>
    </citation>
    <scope>NUCLEOTIDE SEQUENCE [LARGE SCALE GENOMIC DNA]</scope>
    <source>
        <strain evidence="3 4">RCC 1105</strain>
    </source>
</reference>
<feature type="compositionally biased region" description="Acidic residues" evidence="1">
    <location>
        <begin position="271"/>
        <end position="280"/>
    </location>
</feature>
<dbReference type="OrthoDB" id="19329at2759"/>
<protein>
    <submittedName>
        <fullName evidence="3">Uncharacterized protein</fullName>
    </submittedName>
</protein>
<dbReference type="GeneID" id="19013539"/>
<dbReference type="PANTHER" id="PTHR36768">
    <property type="entry name" value="ATP-DEPENDENT HELICASE/DEOXYRIBONUCLEASE SUBUNIT B"/>
    <property type="match status" value="1"/>
</dbReference>
<dbReference type="AlphaFoldDB" id="K8F316"/>
<gene>
    <name evidence="3" type="ORF">Bathy09g00320</name>
</gene>
<dbReference type="STRING" id="41875.K8F316"/>
<name>K8F316_9CHLO</name>
<accession>K8F316</accession>
<feature type="region of interest" description="Disordered" evidence="1">
    <location>
        <begin position="1"/>
        <end position="33"/>
    </location>
</feature>
<dbReference type="RefSeq" id="XP_007510900.1">
    <property type="nucleotide sequence ID" value="XM_007510838.1"/>
</dbReference>
<evidence type="ECO:0000256" key="2">
    <source>
        <dbReference type="SAM" id="Phobius"/>
    </source>
</evidence>
<feature type="region of interest" description="Disordered" evidence="1">
    <location>
        <begin position="271"/>
        <end position="301"/>
    </location>
</feature>
<organism evidence="3 4">
    <name type="scientific">Bathycoccus prasinos</name>
    <dbReference type="NCBI Taxonomy" id="41875"/>
    <lineage>
        <taxon>Eukaryota</taxon>
        <taxon>Viridiplantae</taxon>
        <taxon>Chlorophyta</taxon>
        <taxon>Mamiellophyceae</taxon>
        <taxon>Mamiellales</taxon>
        <taxon>Bathycoccaceae</taxon>
        <taxon>Bathycoccus</taxon>
    </lineage>
</organism>
<evidence type="ECO:0000256" key="1">
    <source>
        <dbReference type="SAM" id="MobiDB-lite"/>
    </source>
</evidence>
<keyword evidence="4" id="KW-1185">Reference proteome</keyword>
<evidence type="ECO:0000313" key="3">
    <source>
        <dbReference type="EMBL" id="CCO66460.1"/>
    </source>
</evidence>
<keyword evidence="2" id="KW-0812">Transmembrane</keyword>
<feature type="compositionally biased region" description="Acidic residues" evidence="1">
    <location>
        <begin position="9"/>
        <end position="18"/>
    </location>
</feature>
<dbReference type="KEGG" id="bpg:Bathy09g00320"/>
<keyword evidence="2" id="KW-1133">Transmembrane helix</keyword>